<dbReference type="PANTHER" id="PTHR43537:SF52">
    <property type="entry name" value="FATTY ACID METABOLISM REGULATOR PROTEIN"/>
    <property type="match status" value="1"/>
</dbReference>
<organism evidence="5 6">
    <name type="scientific">Microbacterium croceum</name>
    <dbReference type="NCBI Taxonomy" id="2851645"/>
    <lineage>
        <taxon>Bacteria</taxon>
        <taxon>Bacillati</taxon>
        <taxon>Actinomycetota</taxon>
        <taxon>Actinomycetes</taxon>
        <taxon>Micrococcales</taxon>
        <taxon>Microbacteriaceae</taxon>
        <taxon>Microbacterium</taxon>
    </lineage>
</organism>
<dbReference type="Gene3D" id="1.10.10.10">
    <property type="entry name" value="Winged helix-like DNA-binding domain superfamily/Winged helix DNA-binding domain"/>
    <property type="match status" value="1"/>
</dbReference>
<dbReference type="Pfam" id="PF07729">
    <property type="entry name" value="FCD"/>
    <property type="match status" value="1"/>
</dbReference>
<keyword evidence="3" id="KW-0804">Transcription</keyword>
<dbReference type="PANTHER" id="PTHR43537">
    <property type="entry name" value="TRANSCRIPTIONAL REGULATOR, GNTR FAMILY"/>
    <property type="match status" value="1"/>
</dbReference>
<dbReference type="InterPro" id="IPR000524">
    <property type="entry name" value="Tscrpt_reg_HTH_GntR"/>
</dbReference>
<evidence type="ECO:0000313" key="5">
    <source>
        <dbReference type="EMBL" id="MCK2037749.1"/>
    </source>
</evidence>
<gene>
    <name evidence="5" type="ORF">KZC51_16595</name>
</gene>
<comment type="caution">
    <text evidence="5">The sequence shown here is derived from an EMBL/GenBank/DDBJ whole genome shotgun (WGS) entry which is preliminary data.</text>
</comment>
<dbReference type="SUPFAM" id="SSF46785">
    <property type="entry name" value="Winged helix' DNA-binding domain"/>
    <property type="match status" value="1"/>
</dbReference>
<dbReference type="Pfam" id="PF00392">
    <property type="entry name" value="GntR"/>
    <property type="match status" value="1"/>
</dbReference>
<keyword evidence="1" id="KW-0805">Transcription regulation</keyword>
<dbReference type="Proteomes" id="UP001300096">
    <property type="component" value="Unassembled WGS sequence"/>
</dbReference>
<evidence type="ECO:0000256" key="3">
    <source>
        <dbReference type="ARBA" id="ARBA00023163"/>
    </source>
</evidence>
<dbReference type="InterPro" id="IPR008920">
    <property type="entry name" value="TF_FadR/GntR_C"/>
</dbReference>
<dbReference type="InterPro" id="IPR036390">
    <property type="entry name" value="WH_DNA-bd_sf"/>
</dbReference>
<name>A0ABT0FI60_9MICO</name>
<evidence type="ECO:0000256" key="2">
    <source>
        <dbReference type="ARBA" id="ARBA00023125"/>
    </source>
</evidence>
<evidence type="ECO:0000256" key="1">
    <source>
        <dbReference type="ARBA" id="ARBA00023015"/>
    </source>
</evidence>
<keyword evidence="2" id="KW-0238">DNA-binding</keyword>
<dbReference type="SUPFAM" id="SSF48008">
    <property type="entry name" value="GntR ligand-binding domain-like"/>
    <property type="match status" value="1"/>
</dbReference>
<sequence>MSITESKSIGESKQLLADEVFHHIGQQIIDGVLPPQHRIRDVEVAEEFHVSRTPVREALQRLERLGLVIMYPSRYTEVTIVTEEIVEQTRVFAGYQAGISARMGLPRITAIQRTHLAKLVDDMHTALEGDEGTSESRWAVFSYLSDHSGNTQHMSLMNDAEVALFRNLRDWRVPRDDRERMHTTYASFRAAILRGDADEAERLARAMYYV</sequence>
<dbReference type="EMBL" id="JAHWXN010000002">
    <property type="protein sequence ID" value="MCK2037749.1"/>
    <property type="molecule type" value="Genomic_DNA"/>
</dbReference>
<dbReference type="InterPro" id="IPR011711">
    <property type="entry name" value="GntR_C"/>
</dbReference>
<protein>
    <submittedName>
        <fullName evidence="5">GntR family transcriptional regulator</fullName>
    </submittedName>
</protein>
<dbReference type="CDD" id="cd07377">
    <property type="entry name" value="WHTH_GntR"/>
    <property type="match status" value="1"/>
</dbReference>
<evidence type="ECO:0000259" key="4">
    <source>
        <dbReference type="PROSITE" id="PS50949"/>
    </source>
</evidence>
<dbReference type="InterPro" id="IPR036388">
    <property type="entry name" value="WH-like_DNA-bd_sf"/>
</dbReference>
<evidence type="ECO:0000313" key="6">
    <source>
        <dbReference type="Proteomes" id="UP001300096"/>
    </source>
</evidence>
<proteinExistence type="predicted"/>
<dbReference type="Gene3D" id="1.20.120.530">
    <property type="entry name" value="GntR ligand-binding domain-like"/>
    <property type="match status" value="1"/>
</dbReference>
<dbReference type="SMART" id="SM00345">
    <property type="entry name" value="HTH_GNTR"/>
    <property type="match status" value="1"/>
</dbReference>
<reference evidence="5 6" key="1">
    <citation type="submission" date="2021-06" db="EMBL/GenBank/DDBJ databases">
        <title>Genome-based taxonomic framework of Microbacterium strains isolated from marine environment, the description of four new species and reclassification of four preexisting species.</title>
        <authorList>
            <person name="Lee S.D."/>
            <person name="Kim S.-M."/>
            <person name="Byeon Y.-S."/>
            <person name="Yang H.L."/>
            <person name="Kim I.S."/>
        </authorList>
    </citation>
    <scope>NUCLEOTIDE SEQUENCE [LARGE SCALE GENOMIC DNA]</scope>
    <source>
        <strain evidence="5 6">SSW1-49</strain>
    </source>
</reference>
<accession>A0ABT0FI60</accession>
<dbReference type="PROSITE" id="PS50949">
    <property type="entry name" value="HTH_GNTR"/>
    <property type="match status" value="1"/>
</dbReference>
<keyword evidence="6" id="KW-1185">Reference proteome</keyword>
<dbReference type="PRINTS" id="PR00035">
    <property type="entry name" value="HTHGNTR"/>
</dbReference>
<dbReference type="RefSeq" id="WP_247631111.1">
    <property type="nucleotide sequence ID" value="NZ_JAHWXN010000002.1"/>
</dbReference>
<feature type="domain" description="HTH gntR-type" evidence="4">
    <location>
        <begin position="14"/>
        <end position="84"/>
    </location>
</feature>